<dbReference type="AlphaFoldDB" id="A0A0F9VYM0"/>
<accession>A0A0F9VYM0</accession>
<reference evidence="1" key="1">
    <citation type="journal article" date="2015" name="Nature">
        <title>Complex archaea that bridge the gap between prokaryotes and eukaryotes.</title>
        <authorList>
            <person name="Spang A."/>
            <person name="Saw J.H."/>
            <person name="Jorgensen S.L."/>
            <person name="Zaremba-Niedzwiedzka K."/>
            <person name="Martijn J."/>
            <person name="Lind A.E."/>
            <person name="van Eijk R."/>
            <person name="Schleper C."/>
            <person name="Guy L."/>
            <person name="Ettema T.J."/>
        </authorList>
    </citation>
    <scope>NUCLEOTIDE SEQUENCE</scope>
</reference>
<sequence length="157" mass="17546">MRKLALVALAFITIVACKNNTKTEKKSVTKEEKPNEKSTKKTILDKGCYEYNSNDNTIKMEITEVNENVTGNLNIAYAEKDANQGTFVGNLNDDKLFGTYTFNAEGKESSREIAFLVKGNQLIEGFGELNDNGTKFKDVNTIKYNSSIHLTKVDCNQ</sequence>
<protein>
    <recommendedName>
        <fullName evidence="2">Lipoprotein</fullName>
    </recommendedName>
</protein>
<dbReference type="EMBL" id="LAZR01000020">
    <property type="protein sequence ID" value="KKO05143.1"/>
    <property type="molecule type" value="Genomic_DNA"/>
</dbReference>
<organism evidence="1">
    <name type="scientific">marine sediment metagenome</name>
    <dbReference type="NCBI Taxonomy" id="412755"/>
    <lineage>
        <taxon>unclassified sequences</taxon>
        <taxon>metagenomes</taxon>
        <taxon>ecological metagenomes</taxon>
    </lineage>
</organism>
<comment type="caution">
    <text evidence="1">The sequence shown here is derived from an EMBL/GenBank/DDBJ whole genome shotgun (WGS) entry which is preliminary data.</text>
</comment>
<name>A0A0F9VYM0_9ZZZZ</name>
<proteinExistence type="predicted"/>
<evidence type="ECO:0000313" key="1">
    <source>
        <dbReference type="EMBL" id="KKO05143.1"/>
    </source>
</evidence>
<evidence type="ECO:0008006" key="2">
    <source>
        <dbReference type="Google" id="ProtNLM"/>
    </source>
</evidence>
<gene>
    <name evidence="1" type="ORF">LCGC14_0079630</name>
</gene>
<dbReference type="PROSITE" id="PS51257">
    <property type="entry name" value="PROKAR_LIPOPROTEIN"/>
    <property type="match status" value="1"/>
</dbReference>